<sequence length="61" mass="6905">MAGNAISCYECNSAKDKRCLGDEHNKLADEMKGPCPKREGKEFSLCRKIKQIIDFEVNGRK</sequence>
<proteinExistence type="predicted"/>
<dbReference type="EMBL" id="JANEYF010003809">
    <property type="protein sequence ID" value="KAJ8933823.1"/>
    <property type="molecule type" value="Genomic_DNA"/>
</dbReference>
<keyword evidence="2" id="KW-1185">Reference proteome</keyword>
<evidence type="ECO:0000313" key="2">
    <source>
        <dbReference type="Proteomes" id="UP001162156"/>
    </source>
</evidence>
<reference evidence="1" key="1">
    <citation type="journal article" date="2023" name="Insect Mol. Biol.">
        <title>Genome sequencing provides insights into the evolution of gene families encoding plant cell wall-degrading enzymes in longhorned beetles.</title>
        <authorList>
            <person name="Shin N.R."/>
            <person name="Okamura Y."/>
            <person name="Kirsch R."/>
            <person name="Pauchet Y."/>
        </authorList>
    </citation>
    <scope>NUCLEOTIDE SEQUENCE</scope>
    <source>
        <strain evidence="1">RBIC_L_NR</strain>
    </source>
</reference>
<organism evidence="1 2">
    <name type="scientific">Rhamnusium bicolor</name>
    <dbReference type="NCBI Taxonomy" id="1586634"/>
    <lineage>
        <taxon>Eukaryota</taxon>
        <taxon>Metazoa</taxon>
        <taxon>Ecdysozoa</taxon>
        <taxon>Arthropoda</taxon>
        <taxon>Hexapoda</taxon>
        <taxon>Insecta</taxon>
        <taxon>Pterygota</taxon>
        <taxon>Neoptera</taxon>
        <taxon>Endopterygota</taxon>
        <taxon>Coleoptera</taxon>
        <taxon>Polyphaga</taxon>
        <taxon>Cucujiformia</taxon>
        <taxon>Chrysomeloidea</taxon>
        <taxon>Cerambycidae</taxon>
        <taxon>Lepturinae</taxon>
        <taxon>Rhagiini</taxon>
        <taxon>Rhamnusium</taxon>
    </lineage>
</organism>
<gene>
    <name evidence="1" type="ORF">NQ314_013744</name>
</gene>
<evidence type="ECO:0000313" key="1">
    <source>
        <dbReference type="EMBL" id="KAJ8933823.1"/>
    </source>
</evidence>
<accession>A0AAV8X5X0</accession>
<protein>
    <submittedName>
        <fullName evidence="1">Uncharacterized protein</fullName>
    </submittedName>
</protein>
<dbReference type="AlphaFoldDB" id="A0AAV8X5X0"/>
<name>A0AAV8X5X0_9CUCU</name>
<comment type="caution">
    <text evidence="1">The sequence shown here is derived from an EMBL/GenBank/DDBJ whole genome shotgun (WGS) entry which is preliminary data.</text>
</comment>
<dbReference type="Proteomes" id="UP001162156">
    <property type="component" value="Unassembled WGS sequence"/>
</dbReference>